<evidence type="ECO:0000313" key="7">
    <source>
        <dbReference type="Proteomes" id="UP000283841"/>
    </source>
</evidence>
<comment type="caution">
    <text evidence="6">The sequence shown here is derived from an EMBL/GenBank/DDBJ whole genome shotgun (WGS) entry which is preliminary data.</text>
</comment>
<dbReference type="GO" id="GO:0005634">
    <property type="term" value="C:nucleus"/>
    <property type="evidence" value="ECO:0007669"/>
    <property type="project" value="TreeGrafter"/>
</dbReference>
<dbReference type="STRING" id="264951.A0A443HRZ1"/>
<protein>
    <recommendedName>
        <fullName evidence="5">Zn(2)-C6 fungal-type domain-containing protein</fullName>
    </recommendedName>
</protein>
<proteinExistence type="predicted"/>
<evidence type="ECO:0000313" key="6">
    <source>
        <dbReference type="EMBL" id="RWQ94539.1"/>
    </source>
</evidence>
<keyword evidence="4" id="KW-0539">Nucleus</keyword>
<dbReference type="InterPro" id="IPR036864">
    <property type="entry name" value="Zn2-C6_fun-type_DNA-bd_sf"/>
</dbReference>
<dbReference type="SUPFAM" id="SSF57701">
    <property type="entry name" value="Zn2/Cys6 DNA-binding domain"/>
    <property type="match status" value="1"/>
</dbReference>
<dbReference type="VEuPathDB" id="FungiDB:C8Q69DRAFT_470562"/>
<dbReference type="GO" id="GO:0000981">
    <property type="term" value="F:DNA-binding transcription factor activity, RNA polymerase II-specific"/>
    <property type="evidence" value="ECO:0007669"/>
    <property type="project" value="InterPro"/>
</dbReference>
<evidence type="ECO:0000256" key="1">
    <source>
        <dbReference type="ARBA" id="ARBA00023015"/>
    </source>
</evidence>
<dbReference type="GeneID" id="39600117"/>
<dbReference type="PANTHER" id="PTHR31668:SF4">
    <property type="entry name" value="TRANSCRIPTIONAL ACTIVATOR PROTEIN DAL81"/>
    <property type="match status" value="1"/>
</dbReference>
<evidence type="ECO:0000256" key="2">
    <source>
        <dbReference type="ARBA" id="ARBA00023125"/>
    </source>
</evidence>
<dbReference type="SMART" id="SM00066">
    <property type="entry name" value="GAL4"/>
    <property type="match status" value="1"/>
</dbReference>
<accession>A0A443HRZ1</accession>
<dbReference type="InterPro" id="IPR050797">
    <property type="entry name" value="Carb_Metab_Trans_Reg"/>
</dbReference>
<name>A0A443HRZ1_BYSSP</name>
<dbReference type="PANTHER" id="PTHR31668">
    <property type="entry name" value="GLUCOSE TRANSPORT TRANSCRIPTION REGULATOR RGT1-RELATED-RELATED"/>
    <property type="match status" value="1"/>
</dbReference>
<evidence type="ECO:0000256" key="3">
    <source>
        <dbReference type="ARBA" id="ARBA00023163"/>
    </source>
</evidence>
<dbReference type="CDD" id="cd00067">
    <property type="entry name" value="GAL4"/>
    <property type="match status" value="1"/>
</dbReference>
<evidence type="ECO:0000259" key="5">
    <source>
        <dbReference type="PROSITE" id="PS50048"/>
    </source>
</evidence>
<reference evidence="6 7" key="1">
    <citation type="journal article" date="2018" name="Front. Microbiol.">
        <title>Genomic and genetic insights into a cosmopolitan fungus, Paecilomyces variotii (Eurotiales).</title>
        <authorList>
            <person name="Urquhart A.S."/>
            <person name="Mondo S.J."/>
            <person name="Makela M.R."/>
            <person name="Hane J.K."/>
            <person name="Wiebenga A."/>
            <person name="He G."/>
            <person name="Mihaltcheva S."/>
            <person name="Pangilinan J."/>
            <person name="Lipzen A."/>
            <person name="Barry K."/>
            <person name="de Vries R.P."/>
            <person name="Grigoriev I.V."/>
            <person name="Idnurm A."/>
        </authorList>
    </citation>
    <scope>NUCLEOTIDE SEQUENCE [LARGE SCALE GENOMIC DNA]</scope>
    <source>
        <strain evidence="6 7">CBS 101075</strain>
    </source>
</reference>
<keyword evidence="3" id="KW-0804">Transcription</keyword>
<dbReference type="GO" id="GO:0001080">
    <property type="term" value="P:nitrogen catabolite activation of transcription from RNA polymerase II promoter"/>
    <property type="evidence" value="ECO:0007669"/>
    <property type="project" value="TreeGrafter"/>
</dbReference>
<keyword evidence="1" id="KW-0805">Transcription regulation</keyword>
<sequence length="730" mass="80723">MQTVLSQPSQRRQNASCDPCRRSKRRCLVEPHQERKTGTVCQNCRRLRYRCTFDFAESRRKQGKRTRSVADGPLTADALAASERAANEFAESDFQAGFEDSNDILDSWLNFDADQFLDDNLISIQNGTGSMESASTHQPVVVLAETQRDTGNSLLSARSEAMQGLVKHRARSVIGCSLSSPMRLLNSSMNASILDEHLTGICETIMGGCASIFLDYDCNMYAGGHRYLIEETEFHRPELSPAMKSTSYLAMPSPSEQFPQSTESINPLALSSPNDGYKMTVWGAFQFLDHFSDLYGNRLSKKARKQSEEVLREVIRVSSLQWLPESGASSEMGSLSSQGLRDGSSNAYADSWYRARSLVRDAESIRSFTVVLATIAFDMVTIPQEACGDTPEPALRHEFLDVSLKKLSFLDSLVTKYCANLGPSSQYGAVMESCLNFARWFGYLRDTVAGLTTNRGCRLPEVPRDTQDTLNNDPSPYFTASQDNRAHLDDNVATVGRRAMMEAFHVWRQVIRIKDANSHSQNAPGPGGTVFGDINSTLTAVATFEQSFRPFITCCAEHFGILSGISRKFFVFLVVFWDLGVLVLCETLRSMLSEADPSHENIITSVRMHQWRAASSVAQMVECVLDLPAGEAFEENSGLGADIPLTVSHVSPGIVVIALEKAIQKIIDWRFSSDYEIVPDDTWKLHVGSLMKGLISMEVTIGGSRTAGAALQSLMRDYGDILCECWPGGL</sequence>
<dbReference type="PROSITE" id="PS50048">
    <property type="entry name" value="ZN2_CY6_FUNGAL_2"/>
    <property type="match status" value="1"/>
</dbReference>
<dbReference type="Gene3D" id="4.10.240.10">
    <property type="entry name" value="Zn(2)-C6 fungal-type DNA-binding domain"/>
    <property type="match status" value="1"/>
</dbReference>
<feature type="domain" description="Zn(2)-C6 fungal-type" evidence="5">
    <location>
        <begin position="16"/>
        <end position="53"/>
    </location>
</feature>
<dbReference type="InterPro" id="IPR001138">
    <property type="entry name" value="Zn2Cys6_DnaBD"/>
</dbReference>
<dbReference type="EMBL" id="RCNU01000007">
    <property type="protein sequence ID" value="RWQ94539.1"/>
    <property type="molecule type" value="Genomic_DNA"/>
</dbReference>
<keyword evidence="2" id="KW-0238">DNA-binding</keyword>
<evidence type="ECO:0000256" key="4">
    <source>
        <dbReference type="ARBA" id="ARBA00023242"/>
    </source>
</evidence>
<dbReference type="GO" id="GO:0008270">
    <property type="term" value="F:zinc ion binding"/>
    <property type="evidence" value="ECO:0007669"/>
    <property type="project" value="InterPro"/>
</dbReference>
<organism evidence="6 7">
    <name type="scientific">Byssochlamys spectabilis</name>
    <name type="common">Paecilomyces variotii</name>
    <dbReference type="NCBI Taxonomy" id="264951"/>
    <lineage>
        <taxon>Eukaryota</taxon>
        <taxon>Fungi</taxon>
        <taxon>Dikarya</taxon>
        <taxon>Ascomycota</taxon>
        <taxon>Pezizomycotina</taxon>
        <taxon>Eurotiomycetes</taxon>
        <taxon>Eurotiomycetidae</taxon>
        <taxon>Eurotiales</taxon>
        <taxon>Thermoascaceae</taxon>
        <taxon>Paecilomyces</taxon>
    </lineage>
</organism>
<dbReference type="Proteomes" id="UP000283841">
    <property type="component" value="Unassembled WGS sequence"/>
</dbReference>
<dbReference type="GO" id="GO:0003677">
    <property type="term" value="F:DNA binding"/>
    <property type="evidence" value="ECO:0007669"/>
    <property type="project" value="UniProtKB-KW"/>
</dbReference>
<gene>
    <name evidence="6" type="ORF">C8Q69DRAFT_470562</name>
</gene>
<keyword evidence="7" id="KW-1185">Reference proteome</keyword>
<dbReference type="AlphaFoldDB" id="A0A443HRZ1"/>
<dbReference type="RefSeq" id="XP_028484184.1">
    <property type="nucleotide sequence ID" value="XM_028630840.1"/>
</dbReference>